<dbReference type="Pfam" id="PF17937">
    <property type="entry name" value="TetR_C_28"/>
    <property type="match status" value="1"/>
</dbReference>
<protein>
    <submittedName>
        <fullName evidence="4">TetR family transcriptional regulator</fullName>
    </submittedName>
</protein>
<dbReference type="SUPFAM" id="SSF48498">
    <property type="entry name" value="Tetracyclin repressor-like, C-terminal domain"/>
    <property type="match status" value="1"/>
</dbReference>
<keyword evidence="1 2" id="KW-0238">DNA-binding</keyword>
<dbReference type="InterPro" id="IPR001647">
    <property type="entry name" value="HTH_TetR"/>
</dbReference>
<dbReference type="GO" id="GO:0003700">
    <property type="term" value="F:DNA-binding transcription factor activity"/>
    <property type="evidence" value="ECO:0007669"/>
    <property type="project" value="TreeGrafter"/>
</dbReference>
<dbReference type="PANTHER" id="PTHR30055:SF148">
    <property type="entry name" value="TETR-FAMILY TRANSCRIPTIONAL REGULATOR"/>
    <property type="match status" value="1"/>
</dbReference>
<dbReference type="InterPro" id="IPR009057">
    <property type="entry name" value="Homeodomain-like_sf"/>
</dbReference>
<dbReference type="Gene3D" id="1.10.357.10">
    <property type="entry name" value="Tetracycline Repressor, domain 2"/>
    <property type="match status" value="1"/>
</dbReference>
<dbReference type="PROSITE" id="PS50977">
    <property type="entry name" value="HTH_TETR_2"/>
    <property type="match status" value="1"/>
</dbReference>
<name>A0A317ECK0_9PROT</name>
<evidence type="ECO:0000256" key="2">
    <source>
        <dbReference type="PROSITE-ProRule" id="PRU00335"/>
    </source>
</evidence>
<dbReference type="Pfam" id="PF00440">
    <property type="entry name" value="TetR_N"/>
    <property type="match status" value="1"/>
</dbReference>
<comment type="caution">
    <text evidence="4">The sequence shown here is derived from an EMBL/GenBank/DDBJ whole genome shotgun (WGS) entry which is preliminary data.</text>
</comment>
<dbReference type="SUPFAM" id="SSF46689">
    <property type="entry name" value="Homeodomain-like"/>
    <property type="match status" value="1"/>
</dbReference>
<sequence length="200" mass="22189">MIPSSWYVSTMTEAHRRKKQPIELRQQLLDAAATLSVRAGVGNLRLDAVAAAAGVSKGGLLHHFPSRQALLEALCEECLSRCDRRIEAELAADPVVAGRFSRAYLQVMTGVEVTERERVWGLLSVMLFAEPEFRDRWGRWLAAHLARHDETGQSVLFDIVRLAADGIWLSDMSGENSDPSRRAAIIARLRTLTLDGPEAE</sequence>
<feature type="domain" description="HTH tetR-type" evidence="3">
    <location>
        <begin position="22"/>
        <end position="82"/>
    </location>
</feature>
<keyword evidence="5" id="KW-1185">Reference proteome</keyword>
<dbReference type="EMBL" id="QGLE01000003">
    <property type="protein sequence ID" value="PWR24758.1"/>
    <property type="molecule type" value="Genomic_DNA"/>
</dbReference>
<feature type="DNA-binding region" description="H-T-H motif" evidence="2">
    <location>
        <begin position="45"/>
        <end position="64"/>
    </location>
</feature>
<dbReference type="InterPro" id="IPR050109">
    <property type="entry name" value="HTH-type_TetR-like_transc_reg"/>
</dbReference>
<accession>A0A317ECK0</accession>
<organism evidence="4 5">
    <name type="scientific">Zavarzinia aquatilis</name>
    <dbReference type="NCBI Taxonomy" id="2211142"/>
    <lineage>
        <taxon>Bacteria</taxon>
        <taxon>Pseudomonadati</taxon>
        <taxon>Pseudomonadota</taxon>
        <taxon>Alphaproteobacteria</taxon>
        <taxon>Rhodospirillales</taxon>
        <taxon>Zavarziniaceae</taxon>
        <taxon>Zavarzinia</taxon>
    </lineage>
</organism>
<dbReference type="PRINTS" id="PR00455">
    <property type="entry name" value="HTHTETR"/>
</dbReference>
<proteinExistence type="predicted"/>
<dbReference type="InterPro" id="IPR036271">
    <property type="entry name" value="Tet_transcr_reg_TetR-rel_C_sf"/>
</dbReference>
<gene>
    <name evidence="4" type="ORF">DKG74_08155</name>
</gene>
<evidence type="ECO:0000259" key="3">
    <source>
        <dbReference type="PROSITE" id="PS50977"/>
    </source>
</evidence>
<dbReference type="InterPro" id="IPR041479">
    <property type="entry name" value="TetR_CgmR_C"/>
</dbReference>
<evidence type="ECO:0000313" key="4">
    <source>
        <dbReference type="EMBL" id="PWR24758.1"/>
    </source>
</evidence>
<dbReference type="PANTHER" id="PTHR30055">
    <property type="entry name" value="HTH-TYPE TRANSCRIPTIONAL REGULATOR RUTR"/>
    <property type="match status" value="1"/>
</dbReference>
<dbReference type="AlphaFoldDB" id="A0A317ECK0"/>
<reference evidence="4 5" key="1">
    <citation type="submission" date="2018-05" db="EMBL/GenBank/DDBJ databases">
        <title>Zavarzinia sp. HR-AS.</title>
        <authorList>
            <person name="Lee Y."/>
            <person name="Jeon C.O."/>
        </authorList>
    </citation>
    <scope>NUCLEOTIDE SEQUENCE [LARGE SCALE GENOMIC DNA]</scope>
    <source>
        <strain evidence="4 5">HR-AS</strain>
    </source>
</reference>
<dbReference type="Proteomes" id="UP000245461">
    <property type="component" value="Unassembled WGS sequence"/>
</dbReference>
<dbReference type="OrthoDB" id="9809772at2"/>
<evidence type="ECO:0000313" key="5">
    <source>
        <dbReference type="Proteomes" id="UP000245461"/>
    </source>
</evidence>
<dbReference type="GO" id="GO:0000976">
    <property type="term" value="F:transcription cis-regulatory region binding"/>
    <property type="evidence" value="ECO:0007669"/>
    <property type="project" value="TreeGrafter"/>
</dbReference>
<evidence type="ECO:0000256" key="1">
    <source>
        <dbReference type="ARBA" id="ARBA00023125"/>
    </source>
</evidence>